<feature type="region of interest" description="Disordered" evidence="1">
    <location>
        <begin position="622"/>
        <end position="767"/>
    </location>
</feature>
<name>A0A9P6C3E0_9AGAR</name>
<comment type="caution">
    <text evidence="3">The sequence shown here is derived from an EMBL/GenBank/DDBJ whole genome shotgun (WGS) entry which is preliminary data.</text>
</comment>
<evidence type="ECO:0000256" key="1">
    <source>
        <dbReference type="SAM" id="MobiDB-lite"/>
    </source>
</evidence>
<accession>A0A9P6C3E0</accession>
<dbReference type="SUPFAM" id="SSF46934">
    <property type="entry name" value="UBA-like"/>
    <property type="match status" value="1"/>
</dbReference>
<dbReference type="PROSITE" id="PS51140">
    <property type="entry name" value="CUE"/>
    <property type="match status" value="1"/>
</dbReference>
<reference evidence="3" key="1">
    <citation type="submission" date="2020-11" db="EMBL/GenBank/DDBJ databases">
        <authorList>
            <consortium name="DOE Joint Genome Institute"/>
            <person name="Ahrendt S."/>
            <person name="Riley R."/>
            <person name="Andreopoulos W."/>
            <person name="Labutti K."/>
            <person name="Pangilinan J."/>
            <person name="Ruiz-Duenas F.J."/>
            <person name="Barrasa J.M."/>
            <person name="Sanchez-Garcia M."/>
            <person name="Camarero S."/>
            <person name="Miyauchi S."/>
            <person name="Serrano A."/>
            <person name="Linde D."/>
            <person name="Babiker R."/>
            <person name="Drula E."/>
            <person name="Ayuso-Fernandez I."/>
            <person name="Pacheco R."/>
            <person name="Padilla G."/>
            <person name="Ferreira P."/>
            <person name="Barriuso J."/>
            <person name="Kellner H."/>
            <person name="Castanera R."/>
            <person name="Alfaro M."/>
            <person name="Ramirez L."/>
            <person name="Pisabarro A.G."/>
            <person name="Kuo A."/>
            <person name="Tritt A."/>
            <person name="Lipzen A."/>
            <person name="He G."/>
            <person name="Yan M."/>
            <person name="Ng V."/>
            <person name="Cullen D."/>
            <person name="Martin F."/>
            <person name="Rosso M.-N."/>
            <person name="Henrissat B."/>
            <person name="Hibbett D."/>
            <person name="Martinez A.T."/>
            <person name="Grigoriev I.V."/>
        </authorList>
    </citation>
    <scope>NUCLEOTIDE SEQUENCE</scope>
    <source>
        <strain evidence="3">MF-IS2</strain>
    </source>
</reference>
<feature type="compositionally biased region" description="Basic residues" evidence="1">
    <location>
        <begin position="735"/>
        <end position="756"/>
    </location>
</feature>
<evidence type="ECO:0000313" key="3">
    <source>
        <dbReference type="EMBL" id="KAF9450591.1"/>
    </source>
</evidence>
<dbReference type="GO" id="GO:0043130">
    <property type="term" value="F:ubiquitin binding"/>
    <property type="evidence" value="ECO:0007669"/>
    <property type="project" value="InterPro"/>
</dbReference>
<dbReference type="PANTHER" id="PTHR21494">
    <property type="entry name" value="ACTIVATING SIGNAL COINTEGRATOR 1 COMPLEX SUBUNIT 2 ASC-1 COMPLEX SUBUNIT P100"/>
    <property type="match status" value="1"/>
</dbReference>
<organism evidence="3 4">
    <name type="scientific">Macrolepiota fuliginosa MF-IS2</name>
    <dbReference type="NCBI Taxonomy" id="1400762"/>
    <lineage>
        <taxon>Eukaryota</taxon>
        <taxon>Fungi</taxon>
        <taxon>Dikarya</taxon>
        <taxon>Basidiomycota</taxon>
        <taxon>Agaricomycotina</taxon>
        <taxon>Agaricomycetes</taxon>
        <taxon>Agaricomycetidae</taxon>
        <taxon>Agaricales</taxon>
        <taxon>Agaricineae</taxon>
        <taxon>Agaricaceae</taxon>
        <taxon>Macrolepiota</taxon>
    </lineage>
</organism>
<keyword evidence="4" id="KW-1185">Reference proteome</keyword>
<feature type="region of interest" description="Disordered" evidence="1">
    <location>
        <begin position="378"/>
        <end position="418"/>
    </location>
</feature>
<feature type="domain" description="CUE" evidence="2">
    <location>
        <begin position="423"/>
        <end position="468"/>
    </location>
</feature>
<feature type="compositionally biased region" description="Basic and acidic residues" evidence="1">
    <location>
        <begin position="622"/>
        <end position="649"/>
    </location>
</feature>
<dbReference type="EMBL" id="MU151101">
    <property type="protein sequence ID" value="KAF9450591.1"/>
    <property type="molecule type" value="Genomic_DNA"/>
</dbReference>
<evidence type="ECO:0000259" key="2">
    <source>
        <dbReference type="PROSITE" id="PS51140"/>
    </source>
</evidence>
<dbReference type="InterPro" id="IPR041800">
    <property type="entry name" value="ASCC2_CUE"/>
</dbReference>
<feature type="compositionally biased region" description="Polar residues" evidence="1">
    <location>
        <begin position="378"/>
        <end position="387"/>
    </location>
</feature>
<gene>
    <name evidence="3" type="ORF">P691DRAFT_725651</name>
</gene>
<protein>
    <recommendedName>
        <fullName evidence="2">CUE domain-containing protein</fullName>
    </recommendedName>
</protein>
<dbReference type="AlphaFoldDB" id="A0A9P6C3E0"/>
<evidence type="ECO:0000313" key="4">
    <source>
        <dbReference type="Proteomes" id="UP000807342"/>
    </source>
</evidence>
<feature type="region of interest" description="Disordered" evidence="1">
    <location>
        <begin position="585"/>
        <end position="604"/>
    </location>
</feature>
<feature type="compositionally biased region" description="Basic and acidic residues" evidence="1">
    <location>
        <begin position="658"/>
        <end position="675"/>
    </location>
</feature>
<dbReference type="Proteomes" id="UP000807342">
    <property type="component" value="Unassembled WGS sequence"/>
</dbReference>
<feature type="compositionally biased region" description="Gly residues" evidence="1">
    <location>
        <begin position="708"/>
        <end position="719"/>
    </location>
</feature>
<proteinExistence type="predicted"/>
<dbReference type="Gene3D" id="1.10.8.10">
    <property type="entry name" value="DNA helicase RuvA subunit, C-terminal domain"/>
    <property type="match status" value="1"/>
</dbReference>
<dbReference type="InterPro" id="IPR003892">
    <property type="entry name" value="CUE"/>
</dbReference>
<dbReference type="CDD" id="cd14364">
    <property type="entry name" value="CUE_ASCC2"/>
    <property type="match status" value="1"/>
</dbReference>
<feature type="compositionally biased region" description="Acidic residues" evidence="1">
    <location>
        <begin position="586"/>
        <end position="602"/>
    </location>
</feature>
<sequence length="767" mass="83217">MTIARLAPYPPTQARRQLPPSQLASLNAIVASTLAQTIVLPTGKRDTDSSRIYVQSYSLDASFQVLQALIWGSQDGSGPRISRDEESIRKYTLQLAEKIAPSLDLQTLLDLAIGYSMTKGSKQRLKAVLTAAADGGRTIHDAVEKDLVPALTSLLDPQSPSSQTQGLYALRKTAHCITSFLRASPPSFVRHFSHSKHFVVALAHAYDTSLASIATSYGGTNLLRNTINRTSGTEVDDWERIWVYTKVALVDAFHVILSQLLEDMSSAKGRALGAEAERTFDTIFALLELPGSSSGSLSANAVPLTPFLNRPLLADYQHSYSLSRTLASVLKQAEEKDARLDILESALAAFDSSDNTGDKEPGALKIVLRSYGIQQGIDNLGTRSKQGQPPLEVNSRPPPPIIDSNSSKGKGKAKASVPVEDPELDIKVTQILDVLPDFSPEHIRLLLGSERYKGDVEQVLGALLEGRAPGEEELGKELEQGVISQPVPVAGSYDISQRRNVFDDQDMDLSQVKAGKKDIESGLLQDRSFIDQMKADILRRAEAIFEEEEEEAIIPGGPDAPSERLIFSPEDELEDAEALKIKVMGDGEETDESDEGPEEVAGEEGKISIETILELAWTRDPKLFERDAATRRGKGREQLKKETGERWADEQIEGWKVMLDRNPKMQEKIKQKHEFSGNQPSIPPATGPAGPSHGGQGRGRGRGRGRGKGGSGGGRGGSTQGSSSDPNAARERSFKDKHKASRANHNRKRGHDKKMARAGAGAGVPPS</sequence>
<dbReference type="PANTHER" id="PTHR21494:SF0">
    <property type="entry name" value="ACTIVATING SIGNAL COINTEGRATOR 1 COMPLEX SUBUNIT 2"/>
    <property type="match status" value="1"/>
</dbReference>
<dbReference type="InterPro" id="IPR009060">
    <property type="entry name" value="UBA-like_sf"/>
</dbReference>
<dbReference type="InterPro" id="IPR052586">
    <property type="entry name" value="ASCC2"/>
</dbReference>
<dbReference type="OrthoDB" id="5577209at2759"/>